<evidence type="ECO:0000313" key="2">
    <source>
        <dbReference type="EMBL" id="THJ32769.1"/>
    </source>
</evidence>
<evidence type="ECO:0000313" key="3">
    <source>
        <dbReference type="Proteomes" id="UP000306236"/>
    </source>
</evidence>
<dbReference type="AlphaFoldDB" id="A0A4S5BKL2"/>
<feature type="chain" id="PRO_5020453475" evidence="1">
    <location>
        <begin position="29"/>
        <end position="195"/>
    </location>
</feature>
<keyword evidence="3" id="KW-1185">Reference proteome</keyword>
<name>A0A4S5BKL2_9BURK</name>
<organism evidence="2 3">
    <name type="scientific">Lampropedia aestuarii</name>
    <dbReference type="NCBI Taxonomy" id="2562762"/>
    <lineage>
        <taxon>Bacteria</taxon>
        <taxon>Pseudomonadati</taxon>
        <taxon>Pseudomonadota</taxon>
        <taxon>Betaproteobacteria</taxon>
        <taxon>Burkholderiales</taxon>
        <taxon>Comamonadaceae</taxon>
        <taxon>Lampropedia</taxon>
    </lineage>
</organism>
<comment type="caution">
    <text evidence="2">The sequence shown here is derived from an EMBL/GenBank/DDBJ whole genome shotgun (WGS) entry which is preliminary data.</text>
</comment>
<proteinExistence type="predicted"/>
<dbReference type="RefSeq" id="WP_136406679.1">
    <property type="nucleotide sequence ID" value="NZ_JARXRQ010000021.1"/>
</dbReference>
<protein>
    <submittedName>
        <fullName evidence="2">YfiR family protein</fullName>
    </submittedName>
</protein>
<sequence length="195" mass="21261">MRIRTAQCLLMGALVCTGLSAAAQTAQHAPVAELALVRESAPEQPAAISLQLARVVVGMLGYTYWPEPSRTRTFCVMPLSQFESVLLEKVPQLQGRETWHAVAQADASVQTVLASCDALYYSLDFAKSHTPLLGAVRRQPMLTILENSPVCDEGSLFCIDTSNVNRITFQANLEAMSLSTLRVNPQVLRMGREGP</sequence>
<keyword evidence="1" id="KW-0732">Signal</keyword>
<gene>
    <name evidence="2" type="ORF">E8K88_10775</name>
</gene>
<evidence type="ECO:0000256" key="1">
    <source>
        <dbReference type="SAM" id="SignalP"/>
    </source>
</evidence>
<dbReference type="EMBL" id="SSWX01000013">
    <property type="protein sequence ID" value="THJ32769.1"/>
    <property type="molecule type" value="Genomic_DNA"/>
</dbReference>
<feature type="signal peptide" evidence="1">
    <location>
        <begin position="1"/>
        <end position="28"/>
    </location>
</feature>
<accession>A0A4S5BKL2</accession>
<dbReference type="Pfam" id="PF13689">
    <property type="entry name" value="DUF4154"/>
    <property type="match status" value="1"/>
</dbReference>
<dbReference type="Proteomes" id="UP000306236">
    <property type="component" value="Unassembled WGS sequence"/>
</dbReference>
<dbReference type="InterPro" id="IPR025293">
    <property type="entry name" value="YfiR/HmsC-like"/>
</dbReference>
<dbReference type="OrthoDB" id="7355447at2"/>
<reference evidence="2 3" key="1">
    <citation type="submission" date="2019-04" db="EMBL/GenBank/DDBJ databases">
        <title>Lampropedia sp YIM MLB12 draf genome.</title>
        <authorList>
            <person name="Wang Y.-X."/>
        </authorList>
    </citation>
    <scope>NUCLEOTIDE SEQUENCE [LARGE SCALE GENOMIC DNA]</scope>
    <source>
        <strain evidence="2 3">YIM MLB12</strain>
    </source>
</reference>